<name>A0A1M6GYC3_9FLAO</name>
<gene>
    <name evidence="1" type="ORF">SAMN04487908_11054</name>
</gene>
<dbReference type="Pfam" id="PF19781">
    <property type="entry name" value="DUF6266"/>
    <property type="match status" value="1"/>
</dbReference>
<dbReference type="AlphaFoldDB" id="A0A1M6GYC3"/>
<dbReference type="OrthoDB" id="821958at2"/>
<evidence type="ECO:0000313" key="2">
    <source>
        <dbReference type="Proteomes" id="UP000184172"/>
    </source>
</evidence>
<organism evidence="1 2">
    <name type="scientific">Aequorivita viscosa</name>
    <dbReference type="NCBI Taxonomy" id="797419"/>
    <lineage>
        <taxon>Bacteria</taxon>
        <taxon>Pseudomonadati</taxon>
        <taxon>Bacteroidota</taxon>
        <taxon>Flavobacteriia</taxon>
        <taxon>Flavobacteriales</taxon>
        <taxon>Flavobacteriaceae</taxon>
        <taxon>Aequorivita</taxon>
    </lineage>
</organism>
<dbReference type="Proteomes" id="UP000184172">
    <property type="component" value="Unassembled WGS sequence"/>
</dbReference>
<keyword evidence="2" id="KW-1185">Reference proteome</keyword>
<sequence>MAIINQGILGGVSGKIGNVIGGTWKGIDYLRIKPSSVANPKTEGQVDQRSKFSTVLRFLQPMTDFLRVGFKLYANKMTQFNAAMSYNLYNGVTGSYPNYSIDYGNALVTRGNLTGVVGGAAASTVASTVDINWTDNSGSGSAMVTDKTLILLYNGTRGEVVFTTAGPTRSAGTESISVPPEYTGEDVEVFLGFISEDGSKVSNNAYLGSVTVA</sequence>
<dbReference type="EMBL" id="FQYV01000010">
    <property type="protein sequence ID" value="SHJ14959.1"/>
    <property type="molecule type" value="Genomic_DNA"/>
</dbReference>
<accession>A0A1M6GYC3</accession>
<proteinExistence type="predicted"/>
<dbReference type="RefSeq" id="WP_073217610.1">
    <property type="nucleotide sequence ID" value="NZ_FNNS01000010.1"/>
</dbReference>
<dbReference type="InterPro" id="IPR046233">
    <property type="entry name" value="DUF6266"/>
</dbReference>
<dbReference type="STRING" id="797419.SAMN05216556_11070"/>
<evidence type="ECO:0000313" key="1">
    <source>
        <dbReference type="EMBL" id="SHJ14959.1"/>
    </source>
</evidence>
<reference evidence="2" key="1">
    <citation type="submission" date="2016-11" db="EMBL/GenBank/DDBJ databases">
        <authorList>
            <person name="Varghese N."/>
            <person name="Submissions S."/>
        </authorList>
    </citation>
    <scope>NUCLEOTIDE SEQUENCE [LARGE SCALE GENOMIC DNA]</scope>
    <source>
        <strain evidence="2">DSM 26349</strain>
    </source>
</reference>
<protein>
    <submittedName>
        <fullName evidence="1">Uncharacterized protein</fullName>
    </submittedName>
</protein>